<dbReference type="Gene3D" id="1.10.150.50">
    <property type="entry name" value="Transcription Factor, Ets-1"/>
    <property type="match status" value="1"/>
</dbReference>
<evidence type="ECO:0000256" key="3">
    <source>
        <dbReference type="ARBA" id="ARBA00022491"/>
    </source>
</evidence>
<dbReference type="Pfam" id="PF04904">
    <property type="entry name" value="SAM_NCD1"/>
    <property type="match status" value="1"/>
</dbReference>
<evidence type="ECO:0000256" key="5">
    <source>
        <dbReference type="ARBA" id="ARBA00023163"/>
    </source>
</evidence>
<comment type="subcellular location">
    <subcellularLocation>
        <location evidence="1">Nucleus</location>
    </subcellularLocation>
</comment>
<dbReference type="Gene3D" id="1.20.120.2010">
    <property type="entry name" value="NAB conserved domain 2"/>
    <property type="match status" value="1"/>
</dbReference>
<evidence type="ECO:0000313" key="10">
    <source>
        <dbReference type="EMBL" id="KAL3095952.1"/>
    </source>
</evidence>
<dbReference type="PANTHER" id="PTHR12623">
    <property type="entry name" value="NGFI-A BINDING PROTEIN"/>
    <property type="match status" value="1"/>
</dbReference>
<feature type="region of interest" description="Disordered" evidence="7">
    <location>
        <begin position="491"/>
        <end position="558"/>
    </location>
</feature>
<keyword evidence="5" id="KW-0804">Transcription</keyword>
<feature type="domain" description="NAB co-repressor" evidence="9">
    <location>
        <begin position="365"/>
        <end position="477"/>
    </location>
</feature>
<keyword evidence="4" id="KW-0805">Transcription regulation</keyword>
<dbReference type="Proteomes" id="UP001620645">
    <property type="component" value="Unassembled WGS sequence"/>
</dbReference>
<organism evidence="10 11">
    <name type="scientific">Heterodera schachtii</name>
    <name type="common">Sugarbeet cyst nematode worm</name>
    <name type="synonym">Tylenchus schachtii</name>
    <dbReference type="NCBI Taxonomy" id="97005"/>
    <lineage>
        <taxon>Eukaryota</taxon>
        <taxon>Metazoa</taxon>
        <taxon>Ecdysozoa</taxon>
        <taxon>Nematoda</taxon>
        <taxon>Chromadorea</taxon>
        <taxon>Rhabditida</taxon>
        <taxon>Tylenchina</taxon>
        <taxon>Tylenchomorpha</taxon>
        <taxon>Tylenchoidea</taxon>
        <taxon>Heteroderidae</taxon>
        <taxon>Heteroderinae</taxon>
        <taxon>Heterodera</taxon>
    </lineage>
</organism>
<dbReference type="SUPFAM" id="SSF47769">
    <property type="entry name" value="SAM/Pointed domain"/>
    <property type="match status" value="1"/>
</dbReference>
<feature type="domain" description="Nab N-terminal" evidence="8">
    <location>
        <begin position="60"/>
        <end position="135"/>
    </location>
</feature>
<evidence type="ECO:0000313" key="11">
    <source>
        <dbReference type="Proteomes" id="UP001620645"/>
    </source>
</evidence>
<feature type="compositionally biased region" description="Acidic residues" evidence="7">
    <location>
        <begin position="544"/>
        <end position="558"/>
    </location>
</feature>
<reference evidence="10 11" key="1">
    <citation type="submission" date="2024-10" db="EMBL/GenBank/DDBJ databases">
        <authorList>
            <person name="Kim D."/>
        </authorList>
    </citation>
    <scope>NUCLEOTIDE SEQUENCE [LARGE SCALE GENOMIC DNA]</scope>
    <source>
        <strain evidence="10">Taebaek</strain>
    </source>
</reference>
<dbReference type="Pfam" id="PF04905">
    <property type="entry name" value="NCD2"/>
    <property type="match status" value="1"/>
</dbReference>
<sequence>MGEKSNATNSSSTAQQQPNVTPSPPMNEQSPSTQQQNNTSNNTNSRPTSSVLISGMRTAQSLAEWQLQAVLYRAKLTQYFDTFISQGGDDIDQIMQCDEEEFLEIMSLVGMASKPLHVRRLQRTLSEFSLNRAQFLISAVPFIGLPPIDFPSTSSSDNLTAALQFLVPGYLPSASADQLCHSQPMTTSATPSDIFFAAATSSMLTMPSSTQVITQQNMFGNSAGQRSTGPSTSPSATAIALPLPDPSSFLLSLVNPSHFTPNVHQQQQQHTQPFSPYQLQQQFQTQQLPRDDSDGPSKRIKLSSFSPPPTTPTTSAAQGVGMASANSRSAKEMAGRGGEAGTAVAEASAGSFSTGTSSSSPNDRLTDAEISRLRQFAQEMVEQLPIQLEPRQGQNRRRMERGLLEAMSLPPDNPLRLEHFRLFARIYGRFDAKRKPNKALTRHERIVNEAAAQLSLLRPELLSRRDELFPLARKLARLFELPLNLRTSTAVEAKGSASPPGSSMIPNSVRNSSPTSNEECCDGTSPSTFVPTKHEKGDEFYQGGDEEEDEESQESEER</sequence>
<dbReference type="InterPro" id="IPR006989">
    <property type="entry name" value="NAB_co-repressor_dom"/>
</dbReference>
<protein>
    <submittedName>
        <fullName evidence="10">Uncharacterized protein</fullName>
    </submittedName>
</protein>
<dbReference type="InterPro" id="IPR039040">
    <property type="entry name" value="NAB_fam"/>
</dbReference>
<feature type="compositionally biased region" description="Low complexity" evidence="7">
    <location>
        <begin position="347"/>
        <end position="360"/>
    </location>
</feature>
<evidence type="ECO:0000256" key="7">
    <source>
        <dbReference type="SAM" id="MobiDB-lite"/>
    </source>
</evidence>
<dbReference type="InterPro" id="IPR013761">
    <property type="entry name" value="SAM/pointed_sf"/>
</dbReference>
<feature type="compositionally biased region" description="Polar residues" evidence="7">
    <location>
        <begin position="1"/>
        <end position="20"/>
    </location>
</feature>
<dbReference type="InterPro" id="IPR006988">
    <property type="entry name" value="Nab_N"/>
</dbReference>
<dbReference type="EMBL" id="JBICCN010000078">
    <property type="protein sequence ID" value="KAL3095952.1"/>
    <property type="molecule type" value="Genomic_DNA"/>
</dbReference>
<keyword evidence="11" id="KW-1185">Reference proteome</keyword>
<keyword evidence="3" id="KW-0678">Repressor</keyword>
<dbReference type="AlphaFoldDB" id="A0ABD2JZC0"/>
<evidence type="ECO:0000256" key="2">
    <source>
        <dbReference type="ARBA" id="ARBA00008864"/>
    </source>
</evidence>
<feature type="region of interest" description="Disordered" evidence="7">
    <location>
        <begin position="279"/>
        <end position="364"/>
    </location>
</feature>
<feature type="compositionally biased region" description="Low complexity" evidence="7">
    <location>
        <begin position="279"/>
        <end position="288"/>
    </location>
</feature>
<feature type="region of interest" description="Disordered" evidence="7">
    <location>
        <begin position="220"/>
        <end position="240"/>
    </location>
</feature>
<dbReference type="GO" id="GO:0005634">
    <property type="term" value="C:nucleus"/>
    <property type="evidence" value="ECO:0007669"/>
    <property type="project" value="UniProtKB-SubCell"/>
</dbReference>
<proteinExistence type="inferred from homology"/>
<accession>A0ABD2JZC0</accession>
<gene>
    <name evidence="10" type="ORF">niasHS_005711</name>
</gene>
<feature type="compositionally biased region" description="Polar residues" evidence="7">
    <location>
        <begin position="499"/>
        <end position="530"/>
    </location>
</feature>
<keyword evidence="6" id="KW-0539">Nucleus</keyword>
<evidence type="ECO:0000256" key="1">
    <source>
        <dbReference type="ARBA" id="ARBA00004123"/>
    </source>
</evidence>
<dbReference type="InterPro" id="IPR038398">
    <property type="entry name" value="NCD2_sf"/>
</dbReference>
<comment type="similarity">
    <text evidence="2">Belongs to the NAB family.</text>
</comment>
<feature type="region of interest" description="Disordered" evidence="7">
    <location>
        <begin position="1"/>
        <end position="49"/>
    </location>
</feature>
<evidence type="ECO:0000259" key="8">
    <source>
        <dbReference type="Pfam" id="PF04904"/>
    </source>
</evidence>
<comment type="caution">
    <text evidence="10">The sequence shown here is derived from an EMBL/GenBank/DDBJ whole genome shotgun (WGS) entry which is preliminary data.</text>
</comment>
<dbReference type="PANTHER" id="PTHR12623:SF10">
    <property type="entry name" value="NGFI-A-BINDING PROTEIN HOMOLOG"/>
    <property type="match status" value="1"/>
</dbReference>
<evidence type="ECO:0000259" key="9">
    <source>
        <dbReference type="Pfam" id="PF04905"/>
    </source>
</evidence>
<evidence type="ECO:0000256" key="6">
    <source>
        <dbReference type="ARBA" id="ARBA00023242"/>
    </source>
</evidence>
<feature type="compositionally biased region" description="Low complexity" evidence="7">
    <location>
        <begin position="227"/>
        <end position="240"/>
    </location>
</feature>
<feature type="compositionally biased region" description="Low complexity" evidence="7">
    <location>
        <begin position="27"/>
        <end position="49"/>
    </location>
</feature>
<name>A0ABD2JZC0_HETSC</name>
<evidence type="ECO:0000256" key="4">
    <source>
        <dbReference type="ARBA" id="ARBA00023015"/>
    </source>
</evidence>